<dbReference type="EMBL" id="VIWO01000003">
    <property type="protein sequence ID" value="TWF41277.1"/>
    <property type="molecule type" value="Genomic_DNA"/>
</dbReference>
<feature type="binding site" evidence="9">
    <location>
        <position position="332"/>
    </location>
    <ligand>
        <name>substrate</name>
    </ligand>
</feature>
<reference evidence="10 11" key="1">
    <citation type="submission" date="2019-06" db="EMBL/GenBank/DDBJ databases">
        <title>Sorghum-associated microbial communities from plants grown in Nebraska, USA.</title>
        <authorList>
            <person name="Schachtman D."/>
        </authorList>
    </citation>
    <scope>NUCLEOTIDE SEQUENCE [LARGE SCALE GENOMIC DNA]</scope>
    <source>
        <strain evidence="10 11">1209</strain>
    </source>
</reference>
<dbReference type="SUPFAM" id="SSF53383">
    <property type="entry name" value="PLP-dependent transferases"/>
    <property type="match status" value="1"/>
</dbReference>
<feature type="binding site" evidence="9">
    <location>
        <position position="298"/>
    </location>
    <ligand>
        <name>substrate</name>
    </ligand>
</feature>
<feature type="binding site" evidence="9">
    <location>
        <begin position="144"/>
        <end position="145"/>
    </location>
    <ligand>
        <name>pyridoxal 5'-phosphate</name>
        <dbReference type="ChEBI" id="CHEBI:597326"/>
    </ligand>
</feature>
<sequence>MQQKRCWTYLHSIDRYKPFCTNFAPAQKQATMQTKSLSARDLDVIWHPYTQMQTAPAPIGMVRGQGALLFDENDQSYIDATSSWWVNIHGHAHPHIAQHLAAQALQLEHCIFAGYTHPPAVNLAERLLQVLPGNQRRVFYSDNGSTAIEVALKMAIQYWDNQGIRKRKILAFNNAYHGDTFGAMSVSGRSVFTRVFDDLLFDVYFIDVPNAANLSQLIATIDALQPEDIAAFVFEPLLQGSGGMIMYEADAFDQLLQYCKSRNILLIADEVMTGFGRTGKNFAMEYLQTMPDMICLSKGLTGGTMALGVTTSTAAIYEAFLSNDKLKTLFHGHSFTANPLACTAALASMDLFMDPACAANRQRIHEKHQAFLQELQPIAVVKHPRLLGTILAFEISTTNADGYTNSLADELHRFFRARRIMLRPLGNTLYILPPYCITNEQLEQVYQSIRELLKKLKA</sequence>
<dbReference type="GO" id="GO:0005737">
    <property type="term" value="C:cytoplasm"/>
    <property type="evidence" value="ECO:0007669"/>
    <property type="project" value="UniProtKB-SubCell"/>
</dbReference>
<evidence type="ECO:0000256" key="6">
    <source>
        <dbReference type="ARBA" id="ARBA00022756"/>
    </source>
</evidence>
<dbReference type="EC" id="2.6.1.62" evidence="9"/>
<feature type="binding site" evidence="9">
    <location>
        <begin position="333"/>
        <end position="334"/>
    </location>
    <ligand>
        <name>pyridoxal 5'-phosphate</name>
        <dbReference type="ChEBI" id="CHEBI:597326"/>
    </ligand>
</feature>
<comment type="similarity">
    <text evidence="9">Belongs to the class-III pyridoxal-phosphate-dependent aminotransferase family. BioA subfamily.</text>
</comment>
<dbReference type="InterPro" id="IPR015421">
    <property type="entry name" value="PyrdxlP-dep_Trfase_major"/>
</dbReference>
<dbReference type="PROSITE" id="PS00600">
    <property type="entry name" value="AA_TRANSFER_CLASS_3"/>
    <property type="match status" value="1"/>
</dbReference>
<evidence type="ECO:0000256" key="9">
    <source>
        <dbReference type="HAMAP-Rule" id="MF_00834"/>
    </source>
</evidence>
<evidence type="ECO:0000313" key="11">
    <source>
        <dbReference type="Proteomes" id="UP000320811"/>
    </source>
</evidence>
<dbReference type="GO" id="GO:0004141">
    <property type="term" value="F:dethiobiotin synthase activity"/>
    <property type="evidence" value="ECO:0007669"/>
    <property type="project" value="TreeGrafter"/>
</dbReference>
<dbReference type="InterPro" id="IPR005815">
    <property type="entry name" value="BioA"/>
</dbReference>
<dbReference type="InterPro" id="IPR015424">
    <property type="entry name" value="PyrdxlP-dep_Trfase"/>
</dbReference>
<dbReference type="GO" id="GO:0030170">
    <property type="term" value="F:pyridoxal phosphate binding"/>
    <property type="evidence" value="ECO:0007669"/>
    <property type="project" value="UniProtKB-UniRule"/>
</dbReference>
<comment type="caution">
    <text evidence="10">The sequence shown here is derived from an EMBL/GenBank/DDBJ whole genome shotgun (WGS) entry which is preliminary data.</text>
</comment>
<dbReference type="HAMAP" id="MF_00834">
    <property type="entry name" value="BioA"/>
    <property type="match status" value="1"/>
</dbReference>
<accession>A0A561PT16</accession>
<dbReference type="AlphaFoldDB" id="A0A561PT16"/>
<dbReference type="CDD" id="cd00610">
    <property type="entry name" value="OAT_like"/>
    <property type="match status" value="1"/>
</dbReference>
<keyword evidence="4 9" id="KW-0808">Transferase</keyword>
<keyword evidence="7 9" id="KW-0663">Pyridoxal phosphate</keyword>
<dbReference type="NCBIfam" id="NF004624">
    <property type="entry name" value="PRK05964.1"/>
    <property type="match status" value="1"/>
</dbReference>
<feature type="modified residue" description="N6-(pyridoxal phosphate)lysine" evidence="9">
    <location>
        <position position="298"/>
    </location>
</feature>
<keyword evidence="3 9" id="KW-0032">Aminotransferase</keyword>
<dbReference type="InterPro" id="IPR049704">
    <property type="entry name" value="Aminotrans_3_PPA_site"/>
</dbReference>
<organism evidence="10 11">
    <name type="scientific">Chitinophaga polysaccharea</name>
    <dbReference type="NCBI Taxonomy" id="1293035"/>
    <lineage>
        <taxon>Bacteria</taxon>
        <taxon>Pseudomonadati</taxon>
        <taxon>Bacteroidota</taxon>
        <taxon>Chitinophagia</taxon>
        <taxon>Chitinophagales</taxon>
        <taxon>Chitinophagaceae</taxon>
        <taxon>Chitinophaga</taxon>
    </lineage>
</organism>
<comment type="cofactor">
    <cofactor evidence="1 9">
        <name>pyridoxal 5'-phosphate</name>
        <dbReference type="ChEBI" id="CHEBI:597326"/>
    </cofactor>
</comment>
<evidence type="ECO:0000256" key="5">
    <source>
        <dbReference type="ARBA" id="ARBA00022691"/>
    </source>
</evidence>
<keyword evidence="11" id="KW-1185">Reference proteome</keyword>
<proteinExistence type="inferred from homology"/>
<comment type="function">
    <text evidence="9">Catalyzes the transfer of the alpha-amino group from S-adenosyl-L-methionine (SAM) to 7-keto-8-aminopelargonic acid (KAPA) to form 7,8-diaminopelargonic acid (DAPA). It is the only aminotransferase known to utilize SAM as an amino donor.</text>
</comment>
<dbReference type="Gene3D" id="3.90.1150.10">
    <property type="entry name" value="Aspartate Aminotransferase, domain 1"/>
    <property type="match status" value="1"/>
</dbReference>
<evidence type="ECO:0000313" key="10">
    <source>
        <dbReference type="EMBL" id="TWF41277.1"/>
    </source>
</evidence>
<comment type="catalytic activity">
    <reaction evidence="8 9">
        <text>(8S)-8-amino-7-oxononanoate + S-adenosyl-L-methionine = S-adenosyl-4-methylsulfanyl-2-oxobutanoate + (7R,8S)-7,8-diammoniononanoate</text>
        <dbReference type="Rhea" id="RHEA:16861"/>
        <dbReference type="ChEBI" id="CHEBI:16490"/>
        <dbReference type="ChEBI" id="CHEBI:59789"/>
        <dbReference type="ChEBI" id="CHEBI:149468"/>
        <dbReference type="ChEBI" id="CHEBI:149469"/>
        <dbReference type="EC" id="2.6.1.62"/>
    </reaction>
</comment>
<keyword evidence="9" id="KW-0963">Cytoplasm</keyword>
<dbReference type="GO" id="GO:0051537">
    <property type="term" value="F:2 iron, 2 sulfur cluster binding"/>
    <property type="evidence" value="ECO:0007669"/>
    <property type="project" value="UniProtKB-KW"/>
</dbReference>
<dbReference type="NCBIfam" id="TIGR00508">
    <property type="entry name" value="bioA"/>
    <property type="match status" value="1"/>
</dbReference>
<dbReference type="GO" id="GO:0009102">
    <property type="term" value="P:biotin biosynthetic process"/>
    <property type="evidence" value="ECO:0007669"/>
    <property type="project" value="UniProtKB-UniRule"/>
</dbReference>
<gene>
    <name evidence="9" type="primary">bioA</name>
    <name evidence="10" type="ORF">FHW36_10381</name>
</gene>
<feature type="binding site" evidence="9">
    <location>
        <position position="423"/>
    </location>
    <ligand>
        <name>substrate</name>
    </ligand>
</feature>
<comment type="subcellular location">
    <subcellularLocation>
        <location evidence="9">Cytoplasm</location>
    </subcellularLocation>
</comment>
<name>A0A561PT16_9BACT</name>
<evidence type="ECO:0000256" key="8">
    <source>
        <dbReference type="ARBA" id="ARBA00048449"/>
    </source>
</evidence>
<dbReference type="PANTHER" id="PTHR42684">
    <property type="entry name" value="ADENOSYLMETHIONINE-8-AMINO-7-OXONONANOATE AMINOTRANSFERASE"/>
    <property type="match status" value="1"/>
</dbReference>
<feature type="binding site" evidence="9">
    <location>
        <position position="176"/>
    </location>
    <ligand>
        <name>substrate</name>
    </ligand>
</feature>
<feature type="binding site" evidence="9">
    <location>
        <position position="84"/>
    </location>
    <ligand>
        <name>substrate</name>
    </ligand>
</feature>
<evidence type="ECO:0000256" key="1">
    <source>
        <dbReference type="ARBA" id="ARBA00001933"/>
    </source>
</evidence>
<keyword evidence="6 9" id="KW-0093">Biotin biosynthesis</keyword>
<evidence type="ECO:0000256" key="2">
    <source>
        <dbReference type="ARBA" id="ARBA00005063"/>
    </source>
</evidence>
<keyword evidence="5 9" id="KW-0949">S-adenosyl-L-methionine</keyword>
<comment type="subunit">
    <text evidence="9">Homodimer.</text>
</comment>
<feature type="binding site" evidence="9">
    <location>
        <position position="269"/>
    </location>
    <ligand>
        <name>pyridoxal 5'-phosphate</name>
        <dbReference type="ChEBI" id="CHEBI:597326"/>
    </ligand>
</feature>
<dbReference type="Proteomes" id="UP000320811">
    <property type="component" value="Unassembled WGS sequence"/>
</dbReference>
<feature type="site" description="Participates in the substrate recognition with KAPA and in a stacking interaction with the adenine ring of SAM" evidence="9">
    <location>
        <position position="49"/>
    </location>
</feature>
<evidence type="ECO:0000256" key="3">
    <source>
        <dbReference type="ARBA" id="ARBA00022576"/>
    </source>
</evidence>
<protein>
    <recommendedName>
        <fullName evidence="9">Adenosylmethionine-8-amino-7-oxononanoate aminotransferase</fullName>
        <ecNumber evidence="9">2.6.1.62</ecNumber>
    </recommendedName>
    <alternativeName>
        <fullName evidence="9">7,8-diamino-pelargonic acid aminotransferase</fullName>
        <shortName evidence="9">DAPA AT</shortName>
        <shortName evidence="9">DAPA aminotransferase</shortName>
    </alternativeName>
    <alternativeName>
        <fullName evidence="9">7,8-diaminononanoate synthase</fullName>
        <shortName evidence="9">DANS</shortName>
    </alternativeName>
    <alternativeName>
        <fullName evidence="9">Diaminopelargonic acid synthase</fullName>
    </alternativeName>
</protein>
<evidence type="ECO:0000256" key="7">
    <source>
        <dbReference type="ARBA" id="ARBA00022898"/>
    </source>
</evidence>
<dbReference type="UniPathway" id="UPA00078">
    <property type="reaction ID" value="UER00160"/>
</dbReference>
<dbReference type="InterPro" id="IPR005814">
    <property type="entry name" value="Aminotrans_3"/>
</dbReference>
<dbReference type="GO" id="GO:0004015">
    <property type="term" value="F:adenosylmethionine-8-amino-7-oxononanoate transaminase activity"/>
    <property type="evidence" value="ECO:0007669"/>
    <property type="project" value="UniProtKB-UniRule"/>
</dbReference>
<dbReference type="Pfam" id="PF00202">
    <property type="entry name" value="Aminotran_3"/>
    <property type="match status" value="1"/>
</dbReference>
<comment type="pathway">
    <text evidence="2 9">Cofactor biosynthesis; biotin biosynthesis; 7,8-diaminononanoate from 8-amino-7-oxononanoate (SAM route): step 1/1.</text>
</comment>
<evidence type="ECO:0000256" key="4">
    <source>
        <dbReference type="ARBA" id="ARBA00022679"/>
    </source>
</evidence>
<dbReference type="InterPro" id="IPR015422">
    <property type="entry name" value="PyrdxlP-dep_Trfase_small"/>
</dbReference>
<dbReference type="Gene3D" id="3.40.640.10">
    <property type="entry name" value="Type I PLP-dependent aspartate aminotransferase-like (Major domain)"/>
    <property type="match status" value="1"/>
</dbReference>
<dbReference type="PANTHER" id="PTHR42684:SF3">
    <property type="entry name" value="ADENOSYLMETHIONINE-8-AMINO-7-OXONONANOATE AMINOTRANSFERASE"/>
    <property type="match status" value="1"/>
</dbReference>
<dbReference type="FunFam" id="3.40.640.10:FF:000004">
    <property type="entry name" value="Acetylornithine aminotransferase"/>
    <property type="match status" value="1"/>
</dbReference>